<dbReference type="AlphaFoldDB" id="A0A059L9L8"/>
<dbReference type="Gene3D" id="3.40.630.40">
    <property type="entry name" value="Zn-dependent exopeptidases"/>
    <property type="match status" value="1"/>
</dbReference>
<dbReference type="Proteomes" id="UP000026739">
    <property type="component" value="Unassembled WGS sequence"/>
</dbReference>
<sequence length="250" mass="27731">MRACTESAELGLYTEPAYTLSREDSGHPLILVCEHASRFIPAGLNDLGLSHAAAREHIAWDIGALALAEGLSRALGATLLAANYSRLLVDLNRPRQAPDSIPAQSEIYQVPGNRDLDEATREYRRKSLFEPFHSRLTDLIDERVAQGRPVRVVGIHSFTPVYHGQPRTLEVGVLFGEAWKYAQRLIDGLSQHPLKVAGNEPYKINPLGDMTVPVHGDARGLESVLIEVRNDLLRTPKDVNRFTKYLAPLL</sequence>
<dbReference type="eggNOG" id="COG3931">
    <property type="taxonomic scope" value="Bacteria"/>
</dbReference>
<keyword evidence="1" id="KW-0378">Hydrolase</keyword>
<organism evidence="1 2">
    <name type="scientific">Pseudomonas mandelii PD30</name>
    <dbReference type="NCBI Taxonomy" id="1419583"/>
    <lineage>
        <taxon>Bacteria</taxon>
        <taxon>Pseudomonadati</taxon>
        <taxon>Pseudomonadota</taxon>
        <taxon>Gammaproteobacteria</taxon>
        <taxon>Pseudomonadales</taxon>
        <taxon>Pseudomonadaceae</taxon>
        <taxon>Pseudomonas</taxon>
    </lineage>
</organism>
<gene>
    <name evidence="1" type="ORF">V466_00685</name>
</gene>
<dbReference type="Pfam" id="PF05013">
    <property type="entry name" value="FGase"/>
    <property type="match status" value="1"/>
</dbReference>
<dbReference type="PIRSF" id="PIRSF029730">
    <property type="entry name" value="UCP029730"/>
    <property type="match status" value="1"/>
</dbReference>
<dbReference type="InterPro" id="IPR011227">
    <property type="entry name" value="UCP029730"/>
</dbReference>
<dbReference type="InterPro" id="IPR007709">
    <property type="entry name" value="N-FG_amidohydro"/>
</dbReference>
<evidence type="ECO:0000313" key="2">
    <source>
        <dbReference type="Proteomes" id="UP000026739"/>
    </source>
</evidence>
<dbReference type="RefSeq" id="WP_033053989.1">
    <property type="nucleotide sequence ID" value="NZ_AZQQ01000058.1"/>
</dbReference>
<evidence type="ECO:0000313" key="1">
    <source>
        <dbReference type="EMBL" id="KDD71047.1"/>
    </source>
</evidence>
<protein>
    <submittedName>
        <fullName evidence="1">N-formylglutamate amidohydrolase</fullName>
    </submittedName>
</protein>
<dbReference type="GO" id="GO:0016787">
    <property type="term" value="F:hydrolase activity"/>
    <property type="evidence" value="ECO:0007669"/>
    <property type="project" value="UniProtKB-KW"/>
</dbReference>
<accession>A0A059L9L8</accession>
<comment type="caution">
    <text evidence="1">The sequence shown here is derived from an EMBL/GenBank/DDBJ whole genome shotgun (WGS) entry which is preliminary data.</text>
</comment>
<dbReference type="EMBL" id="AZQQ01000058">
    <property type="protein sequence ID" value="KDD71047.1"/>
    <property type="molecule type" value="Genomic_DNA"/>
</dbReference>
<proteinExistence type="predicted"/>
<dbReference type="SUPFAM" id="SSF53187">
    <property type="entry name" value="Zn-dependent exopeptidases"/>
    <property type="match status" value="1"/>
</dbReference>
<reference evidence="1 2" key="1">
    <citation type="submission" date="2013-12" db="EMBL/GenBank/DDBJ databases">
        <authorList>
            <person name="Formusa P.A."/>
            <person name="Habash M."/>
            <person name="Lee H."/>
            <person name="Trevors J.T."/>
        </authorList>
    </citation>
    <scope>NUCLEOTIDE SEQUENCE [LARGE SCALE GENOMIC DNA]</scope>
    <source>
        <strain evidence="1 2">PD30</strain>
    </source>
</reference>
<name>A0A059L9L8_9PSED</name>